<keyword evidence="5 7" id="KW-0687">Ribonucleoprotein</keyword>
<keyword evidence="4 7" id="KW-0689">Ribosomal protein</keyword>
<dbReference type="SUPFAM" id="SSF54189">
    <property type="entry name" value="Ribosomal proteins S24e, L23 and L15e"/>
    <property type="match status" value="1"/>
</dbReference>
<comment type="caution">
    <text evidence="9">The sequence shown here is derived from an EMBL/GenBank/DDBJ whole genome shotgun (WGS) entry which is preliminary data.</text>
</comment>
<dbReference type="STRING" id="1617426.TR69_WS6001001177"/>
<evidence type="ECO:0000256" key="5">
    <source>
        <dbReference type="ARBA" id="ARBA00023274"/>
    </source>
</evidence>
<dbReference type="GO" id="GO:0003735">
    <property type="term" value="F:structural constituent of ribosome"/>
    <property type="evidence" value="ECO:0007669"/>
    <property type="project" value="InterPro"/>
</dbReference>
<keyword evidence="3 8" id="KW-0694">RNA-binding</keyword>
<evidence type="ECO:0000256" key="7">
    <source>
        <dbReference type="RuleBase" id="RU003934"/>
    </source>
</evidence>
<dbReference type="AlphaFoldDB" id="A0A136LWZ9"/>
<dbReference type="InterPro" id="IPR013025">
    <property type="entry name" value="Ribosomal_uL23-like"/>
</dbReference>
<dbReference type="GO" id="GO:0006412">
    <property type="term" value="P:translation"/>
    <property type="evidence" value="ECO:0007669"/>
    <property type="project" value="InterPro"/>
</dbReference>
<reference evidence="9 10" key="1">
    <citation type="submission" date="2015-02" db="EMBL/GenBank/DDBJ databases">
        <title>Improved understanding of the partial-nitritation anammox process through 23 genomes representing the majority of the microbial community.</title>
        <authorList>
            <person name="Speth D.R."/>
            <person name="In T Zandt M."/>
            <person name="Guerrero Cruz S."/>
            <person name="Jetten M.S."/>
            <person name="Dutilh B.E."/>
        </authorList>
    </citation>
    <scope>NUCLEOTIDE SEQUENCE [LARGE SCALE GENOMIC DNA]</scope>
    <source>
        <strain evidence="9">OLB20</strain>
    </source>
</reference>
<sequence length="69" mass="7561">MVDSSAGKIEIGKAIADKFDVTVEGVRVINTLGKIVRFGRSRIQGQRSTQKKAVVTLKKGDTINIFEIK</sequence>
<evidence type="ECO:0000256" key="8">
    <source>
        <dbReference type="RuleBase" id="RU003935"/>
    </source>
</evidence>
<name>A0A136LWZ9_9BACT</name>
<dbReference type="EMBL" id="JYNZ01000004">
    <property type="protein sequence ID" value="KXK26182.1"/>
    <property type="molecule type" value="Genomic_DNA"/>
</dbReference>
<evidence type="ECO:0000256" key="2">
    <source>
        <dbReference type="ARBA" id="ARBA00022730"/>
    </source>
</evidence>
<dbReference type="GO" id="GO:0005840">
    <property type="term" value="C:ribosome"/>
    <property type="evidence" value="ECO:0007669"/>
    <property type="project" value="UniProtKB-KW"/>
</dbReference>
<comment type="similarity">
    <text evidence="1 7">Belongs to the universal ribosomal protein uL23 family.</text>
</comment>
<evidence type="ECO:0000313" key="9">
    <source>
        <dbReference type="EMBL" id="KXK26182.1"/>
    </source>
</evidence>
<protein>
    <recommendedName>
        <fullName evidence="6 8">50S ribosomal protein L23</fullName>
    </recommendedName>
</protein>
<evidence type="ECO:0000256" key="6">
    <source>
        <dbReference type="ARBA" id="ARBA00035481"/>
    </source>
</evidence>
<dbReference type="Proteomes" id="UP000070457">
    <property type="component" value="Unassembled WGS sequence"/>
</dbReference>
<keyword evidence="2 8" id="KW-0699">rRNA-binding</keyword>
<proteinExistence type="inferred from homology"/>
<evidence type="ECO:0000256" key="3">
    <source>
        <dbReference type="ARBA" id="ARBA00022884"/>
    </source>
</evidence>
<dbReference type="InterPro" id="IPR001014">
    <property type="entry name" value="Ribosomal_uL23_CS"/>
</dbReference>
<dbReference type="PROSITE" id="PS00050">
    <property type="entry name" value="RIBOSOMAL_L23"/>
    <property type="match status" value="1"/>
</dbReference>
<evidence type="ECO:0000256" key="4">
    <source>
        <dbReference type="ARBA" id="ARBA00022980"/>
    </source>
</evidence>
<evidence type="ECO:0000256" key="1">
    <source>
        <dbReference type="ARBA" id="ARBA00006700"/>
    </source>
</evidence>
<dbReference type="Pfam" id="PF00276">
    <property type="entry name" value="Ribosomal_L23"/>
    <property type="match status" value="1"/>
</dbReference>
<dbReference type="Gene3D" id="3.30.70.330">
    <property type="match status" value="1"/>
</dbReference>
<gene>
    <name evidence="9" type="primary">rplW</name>
    <name evidence="9" type="ORF">TR69_WS6001001177</name>
</gene>
<dbReference type="InterPro" id="IPR012678">
    <property type="entry name" value="Ribosomal_uL23/eL15/eS24_sf"/>
</dbReference>
<evidence type="ECO:0000313" key="10">
    <source>
        <dbReference type="Proteomes" id="UP000070457"/>
    </source>
</evidence>
<dbReference type="GO" id="GO:0019843">
    <property type="term" value="F:rRNA binding"/>
    <property type="evidence" value="ECO:0007669"/>
    <property type="project" value="UniProtKB-KW"/>
</dbReference>
<dbReference type="InterPro" id="IPR012677">
    <property type="entry name" value="Nucleotide-bd_a/b_plait_sf"/>
</dbReference>
<organism evidence="9 10">
    <name type="scientific">candidate division WS6 bacterium OLB20</name>
    <dbReference type="NCBI Taxonomy" id="1617426"/>
    <lineage>
        <taxon>Bacteria</taxon>
        <taxon>Candidatus Dojkabacteria</taxon>
    </lineage>
</organism>
<dbReference type="GO" id="GO:1990904">
    <property type="term" value="C:ribonucleoprotein complex"/>
    <property type="evidence" value="ECO:0007669"/>
    <property type="project" value="UniProtKB-KW"/>
</dbReference>
<accession>A0A136LWZ9</accession>